<feature type="domain" description="HTH tetR-type" evidence="5">
    <location>
        <begin position="13"/>
        <end position="72"/>
    </location>
</feature>
<dbReference type="GO" id="GO:0003700">
    <property type="term" value="F:DNA-binding transcription factor activity"/>
    <property type="evidence" value="ECO:0007669"/>
    <property type="project" value="TreeGrafter"/>
</dbReference>
<organism evidence="6 7">
    <name type="scientific">Amycolatopsis alkalitolerans</name>
    <dbReference type="NCBI Taxonomy" id="2547244"/>
    <lineage>
        <taxon>Bacteria</taxon>
        <taxon>Bacillati</taxon>
        <taxon>Actinomycetota</taxon>
        <taxon>Actinomycetes</taxon>
        <taxon>Pseudonocardiales</taxon>
        <taxon>Pseudonocardiaceae</taxon>
        <taxon>Amycolatopsis</taxon>
    </lineage>
</organism>
<dbReference type="InterPro" id="IPR050109">
    <property type="entry name" value="HTH-type_TetR-like_transc_reg"/>
</dbReference>
<dbReference type="OrthoDB" id="9795011at2"/>
<dbReference type="SUPFAM" id="SSF48498">
    <property type="entry name" value="Tetracyclin repressor-like, C-terminal domain"/>
    <property type="match status" value="1"/>
</dbReference>
<dbReference type="Pfam" id="PF00440">
    <property type="entry name" value="TetR_N"/>
    <property type="match status" value="1"/>
</dbReference>
<dbReference type="AlphaFoldDB" id="A0A5C4M1A0"/>
<evidence type="ECO:0000313" key="6">
    <source>
        <dbReference type="EMBL" id="TNC23518.1"/>
    </source>
</evidence>
<dbReference type="Pfam" id="PF21597">
    <property type="entry name" value="TetR_C_43"/>
    <property type="match status" value="1"/>
</dbReference>
<reference evidence="6 7" key="1">
    <citation type="submission" date="2019-06" db="EMBL/GenBank/DDBJ databases">
        <title>Amycolatopsis alkalitolerans sp. nov., isolated from Gastrodia elata Blume.</title>
        <authorList>
            <person name="Narsing Rao M.P."/>
            <person name="Li W.J."/>
        </authorList>
    </citation>
    <scope>NUCLEOTIDE SEQUENCE [LARGE SCALE GENOMIC DNA]</scope>
    <source>
        <strain evidence="6 7">SYSUP0005</strain>
    </source>
</reference>
<keyword evidence="7" id="KW-1185">Reference proteome</keyword>
<dbReference type="PANTHER" id="PTHR30055">
    <property type="entry name" value="HTH-TYPE TRANSCRIPTIONAL REGULATOR RUTR"/>
    <property type="match status" value="1"/>
</dbReference>
<evidence type="ECO:0000259" key="5">
    <source>
        <dbReference type="PROSITE" id="PS50977"/>
    </source>
</evidence>
<evidence type="ECO:0000256" key="2">
    <source>
        <dbReference type="ARBA" id="ARBA00023125"/>
    </source>
</evidence>
<dbReference type="RefSeq" id="WP_139098475.1">
    <property type="nucleotide sequence ID" value="NZ_VDFW01000019.1"/>
</dbReference>
<keyword evidence="2 4" id="KW-0238">DNA-binding</keyword>
<dbReference type="Gene3D" id="1.10.357.10">
    <property type="entry name" value="Tetracycline Repressor, domain 2"/>
    <property type="match status" value="1"/>
</dbReference>
<dbReference type="EMBL" id="VDFW01000019">
    <property type="protein sequence ID" value="TNC23518.1"/>
    <property type="molecule type" value="Genomic_DNA"/>
</dbReference>
<keyword evidence="1" id="KW-0805">Transcription regulation</keyword>
<dbReference type="PRINTS" id="PR00455">
    <property type="entry name" value="HTHTETR"/>
</dbReference>
<dbReference type="PROSITE" id="PS50977">
    <property type="entry name" value="HTH_TETR_2"/>
    <property type="match status" value="1"/>
</dbReference>
<dbReference type="InterPro" id="IPR049445">
    <property type="entry name" value="TetR_SbtR-like_C"/>
</dbReference>
<dbReference type="Proteomes" id="UP000305546">
    <property type="component" value="Unassembled WGS sequence"/>
</dbReference>
<dbReference type="InterPro" id="IPR001647">
    <property type="entry name" value="HTH_TetR"/>
</dbReference>
<accession>A0A5C4M1A0</accession>
<dbReference type="InterPro" id="IPR009057">
    <property type="entry name" value="Homeodomain-like_sf"/>
</dbReference>
<gene>
    <name evidence="6" type="ORF">FG385_21030</name>
</gene>
<protein>
    <submittedName>
        <fullName evidence="6">Helix-turn-helix transcriptional regulator</fullName>
    </submittedName>
</protein>
<evidence type="ECO:0000313" key="7">
    <source>
        <dbReference type="Proteomes" id="UP000305546"/>
    </source>
</evidence>
<name>A0A5C4M1A0_9PSEU</name>
<dbReference type="PANTHER" id="PTHR30055:SF234">
    <property type="entry name" value="HTH-TYPE TRANSCRIPTIONAL REGULATOR BETI"/>
    <property type="match status" value="1"/>
</dbReference>
<comment type="caution">
    <text evidence="6">The sequence shown here is derived from an EMBL/GenBank/DDBJ whole genome shotgun (WGS) entry which is preliminary data.</text>
</comment>
<proteinExistence type="predicted"/>
<evidence type="ECO:0000256" key="1">
    <source>
        <dbReference type="ARBA" id="ARBA00023015"/>
    </source>
</evidence>
<sequence length="194" mass="20851">MVAVAEPKRADARRNRARLLAAAEIVLAERGTGAPTEQIAKAAKVGIGTLFRHFPTKESLLKAVLAERMRRFAEAAGEHAEAEDPGSAFFAFLAQWVEMAAVKNAYADALAEVPRVDREVREGVLHSLGILLTRAQEAGAVRHDVGVREVIALMVGTSRAAEHLGEDAALRRRTVEIVFDGLRTRPAPGAGASR</sequence>
<evidence type="ECO:0000256" key="4">
    <source>
        <dbReference type="PROSITE-ProRule" id="PRU00335"/>
    </source>
</evidence>
<evidence type="ECO:0000256" key="3">
    <source>
        <dbReference type="ARBA" id="ARBA00023163"/>
    </source>
</evidence>
<keyword evidence="3" id="KW-0804">Transcription</keyword>
<dbReference type="SUPFAM" id="SSF46689">
    <property type="entry name" value="Homeodomain-like"/>
    <property type="match status" value="1"/>
</dbReference>
<dbReference type="InterPro" id="IPR036271">
    <property type="entry name" value="Tet_transcr_reg_TetR-rel_C_sf"/>
</dbReference>
<feature type="DNA-binding region" description="H-T-H motif" evidence="4">
    <location>
        <begin position="35"/>
        <end position="54"/>
    </location>
</feature>
<dbReference type="GO" id="GO:0000976">
    <property type="term" value="F:transcription cis-regulatory region binding"/>
    <property type="evidence" value="ECO:0007669"/>
    <property type="project" value="TreeGrafter"/>
</dbReference>